<dbReference type="EMBL" id="BJCC01000005">
    <property type="protein sequence ID" value="GCF92706.1"/>
    <property type="molecule type" value="Genomic_DNA"/>
</dbReference>
<keyword evidence="1" id="KW-0812">Transmembrane</keyword>
<name>A0A4P5P5J0_9ENTE</name>
<comment type="caution">
    <text evidence="2">The sequence shown here is derived from an EMBL/GenBank/DDBJ whole genome shotgun (WGS) entry which is preliminary data.</text>
</comment>
<evidence type="ECO:0000313" key="2">
    <source>
        <dbReference type="EMBL" id="GCF92706.1"/>
    </source>
</evidence>
<protein>
    <submittedName>
        <fullName evidence="2">Uncharacterized protein</fullName>
    </submittedName>
</protein>
<evidence type="ECO:0000313" key="3">
    <source>
        <dbReference type="Proteomes" id="UP000290567"/>
    </source>
</evidence>
<organism evidence="2 3">
    <name type="scientific">Enterococcus florum</name>
    <dbReference type="NCBI Taxonomy" id="2480627"/>
    <lineage>
        <taxon>Bacteria</taxon>
        <taxon>Bacillati</taxon>
        <taxon>Bacillota</taxon>
        <taxon>Bacilli</taxon>
        <taxon>Lactobacillales</taxon>
        <taxon>Enterococcaceae</taxon>
        <taxon>Enterococcus</taxon>
    </lineage>
</organism>
<dbReference type="Proteomes" id="UP000290567">
    <property type="component" value="Unassembled WGS sequence"/>
</dbReference>
<keyword evidence="3" id="KW-1185">Reference proteome</keyword>
<keyword evidence="1" id="KW-1133">Transmembrane helix</keyword>
<feature type="transmembrane region" description="Helical" evidence="1">
    <location>
        <begin position="22"/>
        <end position="41"/>
    </location>
</feature>
<accession>A0A4P5P5J0</accession>
<evidence type="ECO:0000256" key="1">
    <source>
        <dbReference type="SAM" id="Phobius"/>
    </source>
</evidence>
<dbReference type="AlphaFoldDB" id="A0A4P5P5J0"/>
<gene>
    <name evidence="2" type="ORF">NRIC_05970</name>
</gene>
<sequence length="187" mass="21834">MGGQGILLRKVTLDKTLNQLQFFLKGASMILLMYLINGLFLEKNFKVSDIQLLAVLYLAVFLGFLFLRRKKKSSKDNVLVDTIKQYFDIDKFSDIEKLDKKLITEIKNNRRFVANRGQVVGTENFLLFDLIDGQFKLIPVKSIQKMTVSSVDHRYCVRIETNIQAEKVFFKRKKEADELLKEYCTNY</sequence>
<proteinExistence type="predicted"/>
<keyword evidence="1" id="KW-0472">Membrane</keyword>
<feature type="transmembrane region" description="Helical" evidence="1">
    <location>
        <begin position="47"/>
        <end position="67"/>
    </location>
</feature>
<reference evidence="3" key="1">
    <citation type="submission" date="2019-02" db="EMBL/GenBank/DDBJ databases">
        <title>Draft genome sequence of Enterococcus sp. Gos25-1.</title>
        <authorList>
            <person name="Tanaka N."/>
            <person name="Shiwa Y."/>
            <person name="Fujita N."/>
        </authorList>
    </citation>
    <scope>NUCLEOTIDE SEQUENCE [LARGE SCALE GENOMIC DNA]</scope>
    <source>
        <strain evidence="3">Gos25-1</strain>
    </source>
</reference>
<dbReference type="OrthoDB" id="2186139at2"/>